<dbReference type="VEuPathDB" id="FungiDB:UREG_02721"/>
<dbReference type="Proteomes" id="UP000002058">
    <property type="component" value="Unassembled WGS sequence"/>
</dbReference>
<dbReference type="InParanoid" id="C4JHN5"/>
<protein>
    <submittedName>
        <fullName evidence="1">Uncharacterized protein</fullName>
    </submittedName>
</protein>
<evidence type="ECO:0000313" key="2">
    <source>
        <dbReference type="Proteomes" id="UP000002058"/>
    </source>
</evidence>
<accession>C4JHN5</accession>
<keyword evidence="2" id="KW-1185">Reference proteome</keyword>
<dbReference type="GeneID" id="8437506"/>
<organism evidence="1 2">
    <name type="scientific">Uncinocarpus reesii (strain UAMH 1704)</name>
    <dbReference type="NCBI Taxonomy" id="336963"/>
    <lineage>
        <taxon>Eukaryota</taxon>
        <taxon>Fungi</taxon>
        <taxon>Dikarya</taxon>
        <taxon>Ascomycota</taxon>
        <taxon>Pezizomycotina</taxon>
        <taxon>Eurotiomycetes</taxon>
        <taxon>Eurotiomycetidae</taxon>
        <taxon>Onygenales</taxon>
        <taxon>Onygenaceae</taxon>
        <taxon>Uncinocarpus</taxon>
    </lineage>
</organism>
<dbReference type="EMBL" id="CH476615">
    <property type="protein sequence ID" value="EEP77872.1"/>
    <property type="molecule type" value="Genomic_DNA"/>
</dbReference>
<evidence type="ECO:0000313" key="1">
    <source>
        <dbReference type="EMBL" id="EEP77872.1"/>
    </source>
</evidence>
<dbReference type="AlphaFoldDB" id="C4JHN5"/>
<name>C4JHN5_UNCRE</name>
<dbReference type="RefSeq" id="XP_002543205.1">
    <property type="nucleotide sequence ID" value="XM_002543159.1"/>
</dbReference>
<gene>
    <name evidence="1" type="ORF">UREG_02721</name>
</gene>
<proteinExistence type="predicted"/>
<reference evidence="2" key="1">
    <citation type="journal article" date="2009" name="Genome Res.">
        <title>Comparative genomic analyses of the human fungal pathogens Coccidioides and their relatives.</title>
        <authorList>
            <person name="Sharpton T.J."/>
            <person name="Stajich J.E."/>
            <person name="Rounsley S.D."/>
            <person name="Gardner M.J."/>
            <person name="Wortman J.R."/>
            <person name="Jordar V.S."/>
            <person name="Maiti R."/>
            <person name="Kodira C.D."/>
            <person name="Neafsey D.E."/>
            <person name="Zeng Q."/>
            <person name="Hung C.-Y."/>
            <person name="McMahan C."/>
            <person name="Muszewska A."/>
            <person name="Grynberg M."/>
            <person name="Mandel M.A."/>
            <person name="Kellner E.M."/>
            <person name="Barker B.M."/>
            <person name="Galgiani J.N."/>
            <person name="Orbach M.J."/>
            <person name="Kirkland T.N."/>
            <person name="Cole G.T."/>
            <person name="Henn M.R."/>
            <person name="Birren B.W."/>
            <person name="Taylor J.W."/>
        </authorList>
    </citation>
    <scope>NUCLEOTIDE SEQUENCE [LARGE SCALE GENOMIC DNA]</scope>
    <source>
        <strain evidence="2">UAMH 1704</strain>
    </source>
</reference>
<sequence length="118" mass="12801">MVCSPCQAPSLASHRQGAPRIVIRQNGTGSEVVTLIKSLWKDVQNLWFPQQLSRAVFWGGTDSISGGGLNGARGVRRDVLTRNKAAVLTMLLAGGVTRKVSRYYASIFDQRSGLDRLG</sequence>
<dbReference type="HOGENOM" id="CLU_2074900_0_0_1"/>
<dbReference type="KEGG" id="ure:UREG_02721"/>